<reference evidence="2 4" key="3">
    <citation type="journal article" date="2017" name="Antonie Van Leeuwenhoek">
        <title>Rhizobium rhizosphaerae sp. nov., a novel species isolated from rice rhizosphere.</title>
        <authorList>
            <person name="Zhao J.J."/>
            <person name="Zhang J."/>
            <person name="Zhang R.J."/>
            <person name="Zhang C.W."/>
            <person name="Yin H.Q."/>
            <person name="Zhang X.X."/>
        </authorList>
    </citation>
    <scope>NUCLEOTIDE SEQUENCE [LARGE SCALE GENOMIC DNA]</scope>
    <source>
        <strain evidence="2 4">RD15</strain>
    </source>
</reference>
<dbReference type="EMBL" id="MKIO01000014">
    <property type="protein sequence ID" value="OLP57615.1"/>
    <property type="molecule type" value="Genomic_DNA"/>
</dbReference>
<dbReference type="OrthoDB" id="8404418at2"/>
<organism evidence="1 3">
    <name type="scientific">Xaviernesmea rhizosphaerae</name>
    <dbReference type="NCBI Taxonomy" id="1672749"/>
    <lineage>
        <taxon>Bacteria</taxon>
        <taxon>Pseudomonadati</taxon>
        <taxon>Pseudomonadota</taxon>
        <taxon>Alphaproteobacteria</taxon>
        <taxon>Hyphomicrobiales</taxon>
        <taxon>Rhizobiaceae</taxon>
        <taxon>Rhizobium/Agrobacterium group</taxon>
        <taxon>Xaviernesmea</taxon>
    </lineage>
</organism>
<evidence type="ECO:0000313" key="3">
    <source>
        <dbReference type="Proteomes" id="UP000186143"/>
    </source>
</evidence>
<dbReference type="AlphaFoldDB" id="A0A1Q9AQN2"/>
<dbReference type="Proteomes" id="UP000192652">
    <property type="component" value="Unassembled WGS sequence"/>
</dbReference>
<dbReference type="EMBL" id="MSPX01000025">
    <property type="protein sequence ID" value="OQP83949.1"/>
    <property type="molecule type" value="Genomic_DNA"/>
</dbReference>
<evidence type="ECO:0000313" key="2">
    <source>
        <dbReference type="EMBL" id="OQP83949.1"/>
    </source>
</evidence>
<evidence type="ECO:0000313" key="1">
    <source>
        <dbReference type="EMBL" id="OLP57615.1"/>
    </source>
</evidence>
<accession>A0A1Q9AQN2</accession>
<dbReference type="Proteomes" id="UP000186143">
    <property type="component" value="Unassembled WGS sequence"/>
</dbReference>
<reference evidence="2" key="2">
    <citation type="submission" date="2016-12" db="EMBL/GenBank/DDBJ databases">
        <authorList>
            <person name="Zhang X."/>
            <person name="Zhao J."/>
        </authorList>
    </citation>
    <scope>NUCLEOTIDE SEQUENCE</scope>
    <source>
        <strain evidence="2">RD15</strain>
    </source>
</reference>
<protein>
    <submittedName>
        <fullName evidence="1">Uncharacterized protein</fullName>
    </submittedName>
</protein>
<reference evidence="1 3" key="1">
    <citation type="submission" date="2016-09" db="EMBL/GenBank/DDBJ databases">
        <title>Rhizobium sp. nov., a novel species isolated from the rice rhizosphere.</title>
        <authorList>
            <person name="Zhao J."/>
            <person name="Zhang X."/>
        </authorList>
    </citation>
    <scope>NUCLEOTIDE SEQUENCE [LARGE SCALE GENOMIC DNA]</scope>
    <source>
        <strain evidence="1 3">MH17</strain>
    </source>
</reference>
<name>A0A1Q9AQN2_9HYPH</name>
<keyword evidence="4" id="KW-1185">Reference proteome</keyword>
<dbReference type="RefSeq" id="WP_075632858.1">
    <property type="nucleotide sequence ID" value="NZ_MKIO01000014.1"/>
</dbReference>
<sequence length="164" mass="18211">MFGVEWEKQTSSDADVLLQAADLVEAFIVLLRVENVANDILDTEELPASKTTMINAFRLVIATELEADDSRRLARIGRQLSRFQDNVGLRISLTPAHSAAPKAARRADREAAQRFDRLFERVAKEALALDRILAVSVRIAERRGAASGITPHFEPDGTYSFGHH</sequence>
<evidence type="ECO:0000313" key="4">
    <source>
        <dbReference type="Proteomes" id="UP000192652"/>
    </source>
</evidence>
<comment type="caution">
    <text evidence="1">The sequence shown here is derived from an EMBL/GenBank/DDBJ whole genome shotgun (WGS) entry which is preliminary data.</text>
</comment>
<proteinExistence type="predicted"/>
<gene>
    <name evidence="1" type="ORF">BJF92_07235</name>
    <name evidence="2" type="ORF">BTR14_20950</name>
</gene>